<accession>K6W5I3</accession>
<protein>
    <submittedName>
        <fullName evidence="8">Putative methyltransferase</fullName>
    </submittedName>
</protein>
<evidence type="ECO:0000259" key="7">
    <source>
        <dbReference type="Pfam" id="PF22837"/>
    </source>
</evidence>
<evidence type="ECO:0000256" key="1">
    <source>
        <dbReference type="ARBA" id="ARBA00022603"/>
    </source>
</evidence>
<dbReference type="PANTHER" id="PTHR33841">
    <property type="entry name" value="DNA METHYLTRANSFERASE YEEA-RELATED"/>
    <property type="match status" value="1"/>
</dbReference>
<dbReference type="CDD" id="cd02440">
    <property type="entry name" value="AdoMet_MTases"/>
    <property type="match status" value="1"/>
</dbReference>
<keyword evidence="9" id="KW-1185">Reference proteome</keyword>
<evidence type="ECO:0000313" key="8">
    <source>
        <dbReference type="EMBL" id="GAB94430.1"/>
    </source>
</evidence>
<evidence type="ECO:0000256" key="3">
    <source>
        <dbReference type="ARBA" id="ARBA00022691"/>
    </source>
</evidence>
<evidence type="ECO:0000256" key="2">
    <source>
        <dbReference type="ARBA" id="ARBA00022679"/>
    </source>
</evidence>
<keyword evidence="1 8" id="KW-0489">Methyltransferase</keyword>
<keyword evidence="3" id="KW-0949">S-adenosyl-L-methionine</keyword>
<keyword evidence="2 8" id="KW-0808">Transferase</keyword>
<dbReference type="GO" id="GO:0032259">
    <property type="term" value="P:methylation"/>
    <property type="evidence" value="ECO:0007669"/>
    <property type="project" value="UniProtKB-KW"/>
</dbReference>
<name>K6W5I3_9MICO</name>
<feature type="domain" description="Type II methyltransferase M.Eco57I C-terminal" evidence="7">
    <location>
        <begin position="263"/>
        <end position="524"/>
    </location>
</feature>
<dbReference type="InterPro" id="IPR002052">
    <property type="entry name" value="DNA_methylase_N6_adenine_CS"/>
</dbReference>
<evidence type="ECO:0000256" key="5">
    <source>
        <dbReference type="SAM" id="MobiDB-lite"/>
    </source>
</evidence>
<organism evidence="8 9">
    <name type="scientific">Kineosphaera limosa NBRC 100340</name>
    <dbReference type="NCBI Taxonomy" id="1184609"/>
    <lineage>
        <taxon>Bacteria</taxon>
        <taxon>Bacillati</taxon>
        <taxon>Actinomycetota</taxon>
        <taxon>Actinomycetes</taxon>
        <taxon>Micrococcales</taxon>
        <taxon>Dermatophilaceae</taxon>
        <taxon>Kineosphaera</taxon>
    </lineage>
</organism>
<sequence length="575" mass="61356">MVGETATVSTVEHVDTDALRKARGAFFTPPEVAAYVARWAVRSAADCVLEPSCGEAAFLLAAHERVQTFPSVGPTRLDGVELHAASAHVARAVLRAAGASARVRVSDFFAVEPEPSYDAVIGNPPYMRYQDFAGADRAASRRAALRAGVALTGLASSWAAFTVHSALFLKPGGRLGLVLPAELLSVNYAAQVREFLMRRFARVRLVLFTERVFPGVLEDVVLLLAEGSGGTDHCELLQVQDADALAELDPETAAVWTPTSTSGKWTSALLPTASAAAYAAATTGAGFSTLHTWGETTLGMVTGANKFFTLTPAQAARLGLADDELLPLSPPGSRHLRGLSFTAHMRAELGREGSATLLFRPPADPSPAAQAYIQQGEEEGVDAAYKCRVRSPWWRVPLVVPADLLLTYMNADTPRLTTNTAGAHHLNSVHGVYLTDEHRVLGRELLPLTSLNSVTLVGAEIVGRAYGGGMLKLEPREADDLPVPSPAGVLECADALRAVRPRVRDHLRAGRLLDAVRLVDQVILHDSSALDAAGISDLEQAYAMLAARRRARGTKAKDRVSPHAMALSRRAQDQA</sequence>
<dbReference type="InterPro" id="IPR054520">
    <property type="entry name" value="M_Eco57I_C"/>
</dbReference>
<evidence type="ECO:0000256" key="4">
    <source>
        <dbReference type="ARBA" id="ARBA00022747"/>
    </source>
</evidence>
<dbReference type="PROSITE" id="PS00092">
    <property type="entry name" value="N6_MTASE"/>
    <property type="match status" value="1"/>
</dbReference>
<dbReference type="PANTHER" id="PTHR33841:SF5">
    <property type="entry name" value="DNA METHYLASE (MODIFICATION METHYLASE) (METHYLTRANSFERASE)-RELATED"/>
    <property type="match status" value="1"/>
</dbReference>
<dbReference type="eggNOG" id="COG0827">
    <property type="taxonomic scope" value="Bacteria"/>
</dbReference>
<dbReference type="EMBL" id="BAHD01000005">
    <property type="protein sequence ID" value="GAB94430.1"/>
    <property type="molecule type" value="Genomic_DNA"/>
</dbReference>
<feature type="domain" description="DNA methylase adenine-specific" evidence="6">
    <location>
        <begin position="20"/>
        <end position="215"/>
    </location>
</feature>
<dbReference type="Pfam" id="PF22837">
    <property type="entry name" value="M_Eco57I_C"/>
    <property type="match status" value="1"/>
</dbReference>
<feature type="region of interest" description="Disordered" evidence="5">
    <location>
        <begin position="553"/>
        <end position="575"/>
    </location>
</feature>
<dbReference type="GO" id="GO:0003677">
    <property type="term" value="F:DNA binding"/>
    <property type="evidence" value="ECO:0007669"/>
    <property type="project" value="InterPro"/>
</dbReference>
<dbReference type="InterPro" id="IPR050953">
    <property type="entry name" value="N4_N6_ade-DNA_methylase"/>
</dbReference>
<gene>
    <name evidence="8" type="ORF">KILIM_005_00470</name>
</gene>
<reference evidence="8 9" key="1">
    <citation type="submission" date="2012-08" db="EMBL/GenBank/DDBJ databases">
        <title>Whole genome shotgun sequence of Kineosphaera limosa NBRC 100340.</title>
        <authorList>
            <person name="Yoshida I."/>
            <person name="Isaki S."/>
            <person name="Hosoyama A."/>
            <person name="Tsuchikane K."/>
            <person name="Katsumata H."/>
            <person name="Ando Y."/>
            <person name="Ohji S."/>
            <person name="Hamada M."/>
            <person name="Tamura T."/>
            <person name="Yamazoe A."/>
            <person name="Yamazaki S."/>
            <person name="Fujita N."/>
        </authorList>
    </citation>
    <scope>NUCLEOTIDE SEQUENCE [LARGE SCALE GENOMIC DNA]</scope>
    <source>
        <strain evidence="8 9">NBRC 100340</strain>
    </source>
</reference>
<dbReference type="AlphaFoldDB" id="K6W5I3"/>
<dbReference type="Pfam" id="PF02384">
    <property type="entry name" value="N6_Mtase"/>
    <property type="match status" value="1"/>
</dbReference>
<dbReference type="GO" id="GO:0009007">
    <property type="term" value="F:site-specific DNA-methyltransferase (adenine-specific) activity"/>
    <property type="evidence" value="ECO:0007669"/>
    <property type="project" value="UniProtKB-EC"/>
</dbReference>
<dbReference type="STRING" id="1184609.KILIM_005_00470"/>
<dbReference type="GO" id="GO:0008170">
    <property type="term" value="F:N-methyltransferase activity"/>
    <property type="evidence" value="ECO:0007669"/>
    <property type="project" value="InterPro"/>
</dbReference>
<comment type="caution">
    <text evidence="8">The sequence shown here is derived from an EMBL/GenBank/DDBJ whole genome shotgun (WGS) entry which is preliminary data.</text>
</comment>
<dbReference type="Gene3D" id="3.40.50.150">
    <property type="entry name" value="Vaccinia Virus protein VP39"/>
    <property type="match status" value="1"/>
</dbReference>
<proteinExistence type="predicted"/>
<dbReference type="Proteomes" id="UP000008366">
    <property type="component" value="Unassembled WGS sequence"/>
</dbReference>
<evidence type="ECO:0000313" key="9">
    <source>
        <dbReference type="Proteomes" id="UP000008366"/>
    </source>
</evidence>
<evidence type="ECO:0000259" key="6">
    <source>
        <dbReference type="Pfam" id="PF02384"/>
    </source>
</evidence>
<dbReference type="InterPro" id="IPR029063">
    <property type="entry name" value="SAM-dependent_MTases_sf"/>
</dbReference>
<dbReference type="SUPFAM" id="SSF53335">
    <property type="entry name" value="S-adenosyl-L-methionine-dependent methyltransferases"/>
    <property type="match status" value="1"/>
</dbReference>
<dbReference type="InterPro" id="IPR003356">
    <property type="entry name" value="DNA_methylase_A-5"/>
</dbReference>
<dbReference type="GO" id="GO:0009307">
    <property type="term" value="P:DNA restriction-modification system"/>
    <property type="evidence" value="ECO:0007669"/>
    <property type="project" value="UniProtKB-KW"/>
</dbReference>
<dbReference type="PRINTS" id="PR00507">
    <property type="entry name" value="N12N6MTFRASE"/>
</dbReference>
<keyword evidence="4" id="KW-0680">Restriction system</keyword>